<dbReference type="EMBL" id="LUGH01000016">
    <property type="protein sequence ID" value="OBZ91258.1"/>
    <property type="molecule type" value="Genomic_DNA"/>
</dbReference>
<dbReference type="Gene3D" id="1.20.1420.10">
    <property type="entry name" value="Talin, central domain"/>
    <property type="match status" value="1"/>
</dbReference>
<evidence type="ECO:0000259" key="8">
    <source>
        <dbReference type="Pfam" id="PF13324"/>
    </source>
</evidence>
<comment type="subcellular location">
    <subcellularLocation>
        <location evidence="2">Cytoplasm</location>
    </subcellularLocation>
    <subcellularLocation>
        <location evidence="1">Nucleus</location>
    </subcellularLocation>
</comment>
<evidence type="ECO:0000256" key="2">
    <source>
        <dbReference type="ARBA" id="ARBA00004496"/>
    </source>
</evidence>
<dbReference type="Pfam" id="PF13324">
    <property type="entry name" value="GCIP_N"/>
    <property type="match status" value="1"/>
</dbReference>
<accession>A0A1C7NQG7</accession>
<dbReference type="STRING" id="101091.A0A1C7NQG7"/>
<dbReference type="PANTHER" id="PTHR15492:SF1">
    <property type="entry name" value="CYCLIN-D1-BINDING PROTEIN 1"/>
    <property type="match status" value="1"/>
</dbReference>
<protein>
    <submittedName>
        <fullName evidence="10">Cyclin-D1-binding protein 1</fullName>
    </submittedName>
</protein>
<evidence type="ECO:0000313" key="10">
    <source>
        <dbReference type="EMBL" id="OBZ91258.1"/>
    </source>
</evidence>
<dbReference type="Proteomes" id="UP000093000">
    <property type="component" value="Unassembled WGS sequence"/>
</dbReference>
<evidence type="ECO:0000256" key="6">
    <source>
        <dbReference type="ARBA" id="ARBA00023306"/>
    </source>
</evidence>
<keyword evidence="5" id="KW-0539">Nucleus</keyword>
<evidence type="ECO:0000256" key="4">
    <source>
        <dbReference type="ARBA" id="ARBA00022490"/>
    </source>
</evidence>
<organism evidence="10 11">
    <name type="scientific">Choanephora cucurbitarum</name>
    <dbReference type="NCBI Taxonomy" id="101091"/>
    <lineage>
        <taxon>Eukaryota</taxon>
        <taxon>Fungi</taxon>
        <taxon>Fungi incertae sedis</taxon>
        <taxon>Mucoromycota</taxon>
        <taxon>Mucoromycotina</taxon>
        <taxon>Mucoromycetes</taxon>
        <taxon>Mucorales</taxon>
        <taxon>Mucorineae</taxon>
        <taxon>Choanephoraceae</taxon>
        <taxon>Choanephoroideae</taxon>
        <taxon>Choanephora</taxon>
    </lineage>
</organism>
<dbReference type="OrthoDB" id="41588at2759"/>
<dbReference type="AlphaFoldDB" id="A0A1C7NQG7"/>
<dbReference type="FunCoup" id="A0A1C7NQG7">
    <property type="interactions" value="332"/>
</dbReference>
<gene>
    <name evidence="10" type="primary">ccndbp1</name>
    <name evidence="10" type="ORF">A0J61_00660</name>
</gene>
<dbReference type="InterPro" id="IPR049318">
    <property type="entry name" value="GCIP_C"/>
</dbReference>
<dbReference type="InterPro" id="IPR026907">
    <property type="entry name" value="GCIP-like"/>
</dbReference>
<keyword evidence="4" id="KW-0963">Cytoplasm</keyword>
<dbReference type="Pfam" id="PF20936">
    <property type="entry name" value="GCIP_C"/>
    <property type="match status" value="1"/>
</dbReference>
<feature type="domain" description="Cyclin-D1-binding protein 1-like N-terminal" evidence="8">
    <location>
        <begin position="32"/>
        <end position="170"/>
    </location>
</feature>
<feature type="compositionally biased region" description="Acidic residues" evidence="7">
    <location>
        <begin position="179"/>
        <end position="192"/>
    </location>
</feature>
<comment type="similarity">
    <text evidence="3">Belongs to the CCNDBP1 family.</text>
</comment>
<name>A0A1C7NQG7_9FUNG</name>
<evidence type="ECO:0000313" key="11">
    <source>
        <dbReference type="Proteomes" id="UP000093000"/>
    </source>
</evidence>
<sequence>MCVVYLDDLKKEREIEKNSNFDTAAFKDTMSGLGQILSHNATKFTLSCKPPRKASEAIHMVSEISNTLYRIVGFYNTVPSHVGRIYRNTYQNIVRDALHGVMTLCNSFLTEENAKEVHTHMPFMVSTAALWDTCKDMEKLPKNNKEAVLDTWSNLQSILKDAKSEVHEIVAGEAKSEGFDDNEGEDDETDLSEEELEIAKQCAKLVDMSVFVMQKIERRCIREVERPSVQWLDDIHAQASKLVDETDVLVSQIYDEDALTMKEEMKKYIQHSKRLAQLAKQQASEEHQEWFAMCENKYDSM</sequence>
<feature type="region of interest" description="Disordered" evidence="7">
    <location>
        <begin position="171"/>
        <end position="192"/>
    </location>
</feature>
<dbReference type="GO" id="GO:0005634">
    <property type="term" value="C:nucleus"/>
    <property type="evidence" value="ECO:0007669"/>
    <property type="project" value="UniProtKB-SubCell"/>
</dbReference>
<evidence type="ECO:0000259" key="9">
    <source>
        <dbReference type="Pfam" id="PF20936"/>
    </source>
</evidence>
<evidence type="ECO:0000256" key="5">
    <source>
        <dbReference type="ARBA" id="ARBA00023242"/>
    </source>
</evidence>
<evidence type="ECO:0000256" key="1">
    <source>
        <dbReference type="ARBA" id="ARBA00004123"/>
    </source>
</evidence>
<dbReference type="Gene3D" id="1.20.1410.10">
    <property type="entry name" value="I/LWEQ domain"/>
    <property type="match status" value="1"/>
</dbReference>
<comment type="caution">
    <text evidence="10">The sequence shown here is derived from an EMBL/GenBank/DDBJ whole genome shotgun (WGS) entry which is preliminary data.</text>
</comment>
<keyword evidence="11" id="KW-1185">Reference proteome</keyword>
<evidence type="ECO:0000256" key="3">
    <source>
        <dbReference type="ARBA" id="ARBA00008940"/>
    </source>
</evidence>
<keyword evidence="6" id="KW-0131">Cell cycle</keyword>
<dbReference type="InterPro" id="IPR049317">
    <property type="entry name" value="GCIP-like_N"/>
</dbReference>
<dbReference type="PANTHER" id="PTHR15492">
    <property type="entry name" value="CYCLIN D1-BINDING PROTEIN 1"/>
    <property type="match status" value="1"/>
</dbReference>
<proteinExistence type="inferred from homology"/>
<feature type="domain" description="Cyclin-D1-binding protein 1-like C-terminal" evidence="9">
    <location>
        <begin position="182"/>
        <end position="267"/>
    </location>
</feature>
<reference evidence="10 11" key="1">
    <citation type="submission" date="2016-03" db="EMBL/GenBank/DDBJ databases">
        <title>Choanephora cucurbitarum.</title>
        <authorList>
            <person name="Min B."/>
            <person name="Park H."/>
            <person name="Park J.-H."/>
            <person name="Shin H.-D."/>
            <person name="Choi I.-G."/>
        </authorList>
    </citation>
    <scope>NUCLEOTIDE SEQUENCE [LARGE SCALE GENOMIC DNA]</scope>
    <source>
        <strain evidence="10 11">KUS-F28377</strain>
    </source>
</reference>
<dbReference type="InParanoid" id="A0A1C7NQG7"/>
<evidence type="ECO:0000256" key="7">
    <source>
        <dbReference type="SAM" id="MobiDB-lite"/>
    </source>
</evidence>
<dbReference type="GO" id="GO:0005737">
    <property type="term" value="C:cytoplasm"/>
    <property type="evidence" value="ECO:0007669"/>
    <property type="project" value="UniProtKB-SubCell"/>
</dbReference>